<sequence>MNFFQGELLTLFRGRPEFRDARYVGRACYVPLPDGTKIKAEFVTGMMGNQYDALRLTAISPTEGKMDTELLRFSDYFRKVPRSNLESITPYMWVYDGKAEWYVAPSKADKAELADAACEYVNLFTSEQQEQTSMSMSL</sequence>
<accession>A0ABR7NNI0</accession>
<dbReference type="EMBL" id="JACRTB010000060">
    <property type="protein sequence ID" value="MBC8577859.1"/>
    <property type="molecule type" value="Genomic_DNA"/>
</dbReference>
<protein>
    <submittedName>
        <fullName evidence="1">Uncharacterized protein</fullName>
    </submittedName>
</protein>
<dbReference type="RefSeq" id="WP_262401198.1">
    <property type="nucleotide sequence ID" value="NZ_JACRTB010000060.1"/>
</dbReference>
<keyword evidence="2" id="KW-1185">Reference proteome</keyword>
<dbReference type="Proteomes" id="UP000658131">
    <property type="component" value="Unassembled WGS sequence"/>
</dbReference>
<organism evidence="1 2">
    <name type="scientific">Yanshouia hominis</name>
    <dbReference type="NCBI Taxonomy" id="2763673"/>
    <lineage>
        <taxon>Bacteria</taxon>
        <taxon>Bacillati</taxon>
        <taxon>Bacillota</taxon>
        <taxon>Clostridia</taxon>
        <taxon>Eubacteriales</taxon>
        <taxon>Oscillospiraceae</taxon>
        <taxon>Yanshouia</taxon>
    </lineage>
</organism>
<comment type="caution">
    <text evidence="1">The sequence shown here is derived from an EMBL/GenBank/DDBJ whole genome shotgun (WGS) entry which is preliminary data.</text>
</comment>
<reference evidence="1 2" key="1">
    <citation type="submission" date="2020-08" db="EMBL/GenBank/DDBJ databases">
        <title>Genome public.</title>
        <authorList>
            <person name="Liu C."/>
            <person name="Sun Q."/>
        </authorList>
    </citation>
    <scope>NUCLEOTIDE SEQUENCE [LARGE SCALE GENOMIC DNA]</scope>
    <source>
        <strain evidence="1 2">BX1</strain>
    </source>
</reference>
<proteinExistence type="predicted"/>
<name>A0ABR7NNI0_9FIRM</name>
<evidence type="ECO:0000313" key="2">
    <source>
        <dbReference type="Proteomes" id="UP000658131"/>
    </source>
</evidence>
<gene>
    <name evidence="1" type="ORF">H8717_15860</name>
</gene>
<evidence type="ECO:0000313" key="1">
    <source>
        <dbReference type="EMBL" id="MBC8577859.1"/>
    </source>
</evidence>